<feature type="signal peptide" evidence="1">
    <location>
        <begin position="1"/>
        <end position="16"/>
    </location>
</feature>
<organism evidence="2 3">
    <name type="scientific">Wickerhamomyces pijperi</name>
    <name type="common">Yeast</name>
    <name type="synonym">Pichia pijperi</name>
    <dbReference type="NCBI Taxonomy" id="599730"/>
    <lineage>
        <taxon>Eukaryota</taxon>
        <taxon>Fungi</taxon>
        <taxon>Dikarya</taxon>
        <taxon>Ascomycota</taxon>
        <taxon>Saccharomycotina</taxon>
        <taxon>Saccharomycetes</taxon>
        <taxon>Phaffomycetales</taxon>
        <taxon>Wickerhamomycetaceae</taxon>
        <taxon>Wickerhamomyces</taxon>
    </lineage>
</organism>
<feature type="chain" id="PRO_5040171437" description="Secreted protein" evidence="1">
    <location>
        <begin position="17"/>
        <end position="239"/>
    </location>
</feature>
<reference evidence="2" key="1">
    <citation type="journal article" date="2021" name="Open Biol.">
        <title>Shared evolutionary footprints suggest mitochondrial oxidative damage underlies multiple complex I losses in fungi.</title>
        <authorList>
            <person name="Schikora-Tamarit M.A."/>
            <person name="Marcet-Houben M."/>
            <person name="Nosek J."/>
            <person name="Gabaldon T."/>
        </authorList>
    </citation>
    <scope>NUCLEOTIDE SEQUENCE</scope>
    <source>
        <strain evidence="2">CBS2887</strain>
    </source>
</reference>
<evidence type="ECO:0000256" key="1">
    <source>
        <dbReference type="SAM" id="SignalP"/>
    </source>
</evidence>
<dbReference type="AlphaFoldDB" id="A0A9P8Q7P1"/>
<reference evidence="2" key="2">
    <citation type="submission" date="2021-01" db="EMBL/GenBank/DDBJ databases">
        <authorList>
            <person name="Schikora-Tamarit M.A."/>
        </authorList>
    </citation>
    <scope>NUCLEOTIDE SEQUENCE</scope>
    <source>
        <strain evidence="2">CBS2887</strain>
    </source>
</reference>
<evidence type="ECO:0000313" key="3">
    <source>
        <dbReference type="Proteomes" id="UP000774326"/>
    </source>
</evidence>
<accession>A0A9P8Q7P1</accession>
<evidence type="ECO:0000313" key="2">
    <source>
        <dbReference type="EMBL" id="KAH3684600.1"/>
    </source>
</evidence>
<evidence type="ECO:0008006" key="4">
    <source>
        <dbReference type="Google" id="ProtNLM"/>
    </source>
</evidence>
<gene>
    <name evidence="2" type="ORF">WICPIJ_004431</name>
</gene>
<dbReference type="Proteomes" id="UP000774326">
    <property type="component" value="Unassembled WGS sequence"/>
</dbReference>
<sequence>MVLLVLFVVLEDSVYEQSGEQVPHTGEVRLDDWDLEIVGRDVALAVALGTHSDDGVWELFECQRRDDDVLEAVNVVHLQQGFLQSGHTRDLEINQQFHFELVWGDDVDEPPLQDLFVNRNHRLTDIQRSFVPHHRVKKPQTVRVGLLDICADLARVAENLVVWRVSGQQRLVVDTDLFDPQVQLFDLLQCDLCSSNRTVACVVGEVHRVEHVHIPSLALQWECGGLVPNVAVYHVRLDG</sequence>
<keyword evidence="1" id="KW-0732">Signal</keyword>
<comment type="caution">
    <text evidence="2">The sequence shown here is derived from an EMBL/GenBank/DDBJ whole genome shotgun (WGS) entry which is preliminary data.</text>
</comment>
<protein>
    <recommendedName>
        <fullName evidence="4">Secreted protein</fullName>
    </recommendedName>
</protein>
<proteinExistence type="predicted"/>
<name>A0A9P8Q7P1_WICPI</name>
<dbReference type="EMBL" id="JAEUBG010002405">
    <property type="protein sequence ID" value="KAH3684600.1"/>
    <property type="molecule type" value="Genomic_DNA"/>
</dbReference>
<keyword evidence="3" id="KW-1185">Reference proteome</keyword>